<evidence type="ECO:0000259" key="2">
    <source>
        <dbReference type="PROSITE" id="PS51084"/>
    </source>
</evidence>
<evidence type="ECO:0000313" key="4">
    <source>
        <dbReference type="Proteomes" id="UP001592531"/>
    </source>
</evidence>
<organism evidence="3 4">
    <name type="scientific">Streptacidiphilus cavernicola</name>
    <dbReference type="NCBI Taxonomy" id="3342716"/>
    <lineage>
        <taxon>Bacteria</taxon>
        <taxon>Bacillati</taxon>
        <taxon>Actinomycetota</taxon>
        <taxon>Actinomycetes</taxon>
        <taxon>Kitasatosporales</taxon>
        <taxon>Streptomycetaceae</taxon>
        <taxon>Streptacidiphilus</taxon>
    </lineage>
</organism>
<name>A0ABV6VRR9_9ACTN</name>
<comment type="caution">
    <text evidence="3">The sequence shown here is derived from an EMBL/GenBank/DDBJ whole genome shotgun (WGS) entry which is preliminary data.</text>
</comment>
<evidence type="ECO:0000313" key="3">
    <source>
        <dbReference type="EMBL" id="MFC1416439.1"/>
    </source>
</evidence>
<dbReference type="InterPro" id="IPR011146">
    <property type="entry name" value="HIT-like"/>
</dbReference>
<evidence type="ECO:0000256" key="1">
    <source>
        <dbReference type="PROSITE-ProRule" id="PRU00464"/>
    </source>
</evidence>
<reference evidence="3 4" key="1">
    <citation type="submission" date="2024-09" db="EMBL/GenBank/DDBJ databases">
        <authorList>
            <person name="Lee S.D."/>
        </authorList>
    </citation>
    <scope>NUCLEOTIDE SEQUENCE [LARGE SCALE GENOMIC DNA]</scope>
    <source>
        <strain evidence="3 4">N8-3</strain>
    </source>
</reference>
<proteinExistence type="predicted"/>
<dbReference type="Gene3D" id="3.30.428.10">
    <property type="entry name" value="HIT-like"/>
    <property type="match status" value="1"/>
</dbReference>
<dbReference type="InterPro" id="IPR001310">
    <property type="entry name" value="Histidine_triad_HIT"/>
</dbReference>
<accession>A0ABV6VRR9</accession>
<gene>
    <name evidence="3" type="ORF">ACEZDE_07255</name>
</gene>
<feature type="domain" description="HIT" evidence="2">
    <location>
        <begin position="10"/>
        <end position="122"/>
    </location>
</feature>
<dbReference type="Pfam" id="PF01230">
    <property type="entry name" value="HIT"/>
    <property type="match status" value="1"/>
</dbReference>
<keyword evidence="4" id="KW-1185">Reference proteome</keyword>
<dbReference type="Proteomes" id="UP001592531">
    <property type="component" value="Unassembled WGS sequence"/>
</dbReference>
<feature type="short sequence motif" description="Histidine triad motif" evidence="1">
    <location>
        <begin position="107"/>
        <end position="111"/>
    </location>
</feature>
<sequence>MSGEPQADCLFCRIVAGEIPATVVRETGTTLAFRDIAPQAPTHVLVVPKAHYPDAAALAGADPALAGALLAEAGRVAEDEKVAESAGGAGYRLIFNTGAGAGQTVFHAHVHVLGGGHGLREKLV</sequence>
<dbReference type="SUPFAM" id="SSF54197">
    <property type="entry name" value="HIT-like"/>
    <property type="match status" value="1"/>
</dbReference>
<dbReference type="EMBL" id="JBHFAB010000004">
    <property type="protein sequence ID" value="MFC1416439.1"/>
    <property type="molecule type" value="Genomic_DNA"/>
</dbReference>
<dbReference type="PROSITE" id="PS51084">
    <property type="entry name" value="HIT_2"/>
    <property type="match status" value="1"/>
</dbReference>
<dbReference type="PRINTS" id="PR00332">
    <property type="entry name" value="HISTRIAD"/>
</dbReference>
<dbReference type="InterPro" id="IPR036265">
    <property type="entry name" value="HIT-like_sf"/>
</dbReference>
<dbReference type="PANTHER" id="PTHR23089">
    <property type="entry name" value="HISTIDINE TRIAD HIT PROTEIN"/>
    <property type="match status" value="1"/>
</dbReference>
<dbReference type="RefSeq" id="WP_380533674.1">
    <property type="nucleotide sequence ID" value="NZ_JBHFAB010000004.1"/>
</dbReference>
<protein>
    <submittedName>
        <fullName evidence="3">HIT domain-containing protein</fullName>
    </submittedName>
</protein>